<sequence length="75" mass="8182">MDLSISNEDREIADGTARKCCSWTPDQNSLNKLVALGNSGINKPMNNRSGQESLLVSPAQANYQTMLTKQNRANA</sequence>
<accession>A0A8X7NV08</accession>
<organism evidence="1 2">
    <name type="scientific">Brassica carinata</name>
    <name type="common">Ethiopian mustard</name>
    <name type="synonym">Abyssinian cabbage</name>
    <dbReference type="NCBI Taxonomy" id="52824"/>
    <lineage>
        <taxon>Eukaryota</taxon>
        <taxon>Viridiplantae</taxon>
        <taxon>Streptophyta</taxon>
        <taxon>Embryophyta</taxon>
        <taxon>Tracheophyta</taxon>
        <taxon>Spermatophyta</taxon>
        <taxon>Magnoliopsida</taxon>
        <taxon>eudicotyledons</taxon>
        <taxon>Gunneridae</taxon>
        <taxon>Pentapetalae</taxon>
        <taxon>rosids</taxon>
        <taxon>malvids</taxon>
        <taxon>Brassicales</taxon>
        <taxon>Brassicaceae</taxon>
        <taxon>Brassiceae</taxon>
        <taxon>Brassica</taxon>
    </lineage>
</organism>
<dbReference type="Proteomes" id="UP000886595">
    <property type="component" value="Unassembled WGS sequence"/>
</dbReference>
<name>A0A8X7NV08_BRACI</name>
<dbReference type="EMBL" id="JAAMPC010001587">
    <property type="protein sequence ID" value="KAG2240040.1"/>
    <property type="molecule type" value="Genomic_DNA"/>
</dbReference>
<gene>
    <name evidence="1" type="ORF">Bca52824_091160</name>
</gene>
<keyword evidence="2" id="KW-1185">Reference proteome</keyword>
<proteinExistence type="predicted"/>
<protein>
    <submittedName>
        <fullName evidence="1">Uncharacterized protein</fullName>
    </submittedName>
</protein>
<evidence type="ECO:0000313" key="1">
    <source>
        <dbReference type="EMBL" id="KAG2240040.1"/>
    </source>
</evidence>
<dbReference type="AlphaFoldDB" id="A0A8X7NV08"/>
<evidence type="ECO:0000313" key="2">
    <source>
        <dbReference type="Proteomes" id="UP000886595"/>
    </source>
</evidence>
<reference evidence="1 2" key="1">
    <citation type="submission" date="2020-02" db="EMBL/GenBank/DDBJ databases">
        <authorList>
            <person name="Ma Q."/>
            <person name="Huang Y."/>
            <person name="Song X."/>
            <person name="Pei D."/>
        </authorList>
    </citation>
    <scope>NUCLEOTIDE SEQUENCE [LARGE SCALE GENOMIC DNA]</scope>
    <source>
        <strain evidence="1">Sxm20200214</strain>
        <tissue evidence="1">Leaf</tissue>
    </source>
</reference>
<comment type="caution">
    <text evidence="1">The sequence shown here is derived from an EMBL/GenBank/DDBJ whole genome shotgun (WGS) entry which is preliminary data.</text>
</comment>